<evidence type="ECO:0000313" key="2">
    <source>
        <dbReference type="EMBL" id="MBV7390680.1"/>
    </source>
</evidence>
<proteinExistence type="predicted"/>
<protein>
    <submittedName>
        <fullName evidence="2">PTS lactose/cellobiose transporter subunit IIA</fullName>
    </submittedName>
</protein>
<dbReference type="PANTHER" id="PTHR34382">
    <property type="entry name" value="PTS SYSTEM N,N'-DIACETYLCHITOBIOSE-SPECIFIC EIIA COMPONENT"/>
    <property type="match status" value="1"/>
</dbReference>
<evidence type="ECO:0000256" key="1">
    <source>
        <dbReference type="PROSITE-ProRule" id="PRU00418"/>
    </source>
</evidence>
<organism evidence="2 3">
    <name type="scientific">Enterococcus alishanensis</name>
    <dbReference type="NCBI Taxonomy" id="1303817"/>
    <lineage>
        <taxon>Bacteria</taxon>
        <taxon>Bacillati</taxon>
        <taxon>Bacillota</taxon>
        <taxon>Bacilli</taxon>
        <taxon>Lactobacillales</taxon>
        <taxon>Enterococcaceae</taxon>
        <taxon>Enterococcus</taxon>
    </lineage>
</organism>
<evidence type="ECO:0000313" key="3">
    <source>
        <dbReference type="Proteomes" id="UP000774130"/>
    </source>
</evidence>
<dbReference type="RefSeq" id="WP_218326151.1">
    <property type="nucleotide sequence ID" value="NZ_JAHUZB010000003.1"/>
</dbReference>
<reference evidence="2 3" key="1">
    <citation type="submission" date="2021-06" db="EMBL/GenBank/DDBJ databases">
        <title>Enterococcus alishanensis sp. nov., a novel lactic acid bacterium isolated from fresh coffee beans.</title>
        <authorList>
            <person name="Chen Y.-S."/>
        </authorList>
    </citation>
    <scope>NUCLEOTIDE SEQUENCE [LARGE SCALE GENOMIC DNA]</scope>
    <source>
        <strain evidence="2 3">ALS3</strain>
    </source>
</reference>
<dbReference type="PANTHER" id="PTHR34382:SF7">
    <property type="entry name" value="PTS SYSTEM N,N'-DIACETYLCHITOBIOSE-SPECIFIC EIIA COMPONENT"/>
    <property type="match status" value="1"/>
</dbReference>
<comment type="caution">
    <text evidence="2">The sequence shown here is derived from an EMBL/GenBank/DDBJ whole genome shotgun (WGS) entry which is preliminary data.</text>
</comment>
<name>A0ABS6TCN7_9ENTE</name>
<dbReference type="PIRSF" id="PIRSF000699">
    <property type="entry name" value="PTS_IILac_III"/>
    <property type="match status" value="1"/>
</dbReference>
<sequence length="115" mass="12724">MEEKEMTENELIPVAMQIILHAGNGRTKAQEAIKLAKENDFVAAKEALKAAKDNIVLAHKSQTAVIQNEAAGKSYEPCLLFTHAQDHLMTISSEVSLTKDLVEFFELITNKLEAN</sequence>
<dbReference type="InterPro" id="IPR003188">
    <property type="entry name" value="PTS_IIA_lac/cel"/>
</dbReference>
<feature type="modified residue" description="Phosphohistidine; by HPr" evidence="1">
    <location>
        <position position="83"/>
    </location>
</feature>
<gene>
    <name evidence="2" type="ORF">KUA55_08310</name>
</gene>
<dbReference type="PROSITE" id="PS51095">
    <property type="entry name" value="PTS_EIIA_TYPE_3"/>
    <property type="match status" value="1"/>
</dbReference>
<dbReference type="EMBL" id="JAHUZB010000003">
    <property type="protein sequence ID" value="MBV7390680.1"/>
    <property type="molecule type" value="Genomic_DNA"/>
</dbReference>
<dbReference type="Proteomes" id="UP000774130">
    <property type="component" value="Unassembled WGS sequence"/>
</dbReference>
<accession>A0ABS6TCN7</accession>
<dbReference type="Pfam" id="PF02255">
    <property type="entry name" value="PTS_IIA"/>
    <property type="match status" value="1"/>
</dbReference>
<keyword evidence="3" id="KW-1185">Reference proteome</keyword>